<gene>
    <name evidence="1" type="ORF">CPRO_01750</name>
    <name evidence="2" type="ORF">SAMN02745151_00178</name>
</gene>
<dbReference type="Proteomes" id="UP000184204">
    <property type="component" value="Unassembled WGS sequence"/>
</dbReference>
<proteinExistence type="predicted"/>
<evidence type="ECO:0000313" key="3">
    <source>
        <dbReference type="Proteomes" id="UP000068026"/>
    </source>
</evidence>
<reference evidence="2" key="3">
    <citation type="submission" date="2016-11" db="EMBL/GenBank/DDBJ databases">
        <authorList>
            <person name="Varghese N."/>
            <person name="Submissions S."/>
        </authorList>
    </citation>
    <scope>NUCLEOTIDE SEQUENCE</scope>
    <source>
        <strain evidence="2">DSM 1682</strain>
    </source>
</reference>
<dbReference type="KEGG" id="cpro:CPRO_01750"/>
<dbReference type="EMBL" id="FQUA01000001">
    <property type="protein sequence ID" value="SHE28382.1"/>
    <property type="molecule type" value="Genomic_DNA"/>
</dbReference>
<evidence type="ECO:0000313" key="2">
    <source>
        <dbReference type="EMBL" id="SHE28382.1"/>
    </source>
</evidence>
<dbReference type="Proteomes" id="UP000068026">
    <property type="component" value="Chromosome"/>
</dbReference>
<dbReference type="RefSeq" id="WP_066046785.1">
    <property type="nucleotide sequence ID" value="NZ_CP014223.1"/>
</dbReference>
<sequence>MLGFHTDGIRLIGASDSLISLLKQKKLPLVSEITGNTLVFAVNETNILTKKLYAASFLAGETPWFVCTVGDFPRPQKYTLPFRAEMDLADFITAIYYASQGFLHLDFELTELKERLSEENGRKIIAIPEEDFGNIPKDAFAMCFCFSNGGFMESDRLFMKLTKEFGMDMGRVLLAGTFDSKYSFTRAFVL</sequence>
<dbReference type="AlphaFoldDB" id="A0A0X8V9C1"/>
<evidence type="ECO:0000313" key="1">
    <source>
        <dbReference type="EMBL" id="AMJ39799.1"/>
    </source>
</evidence>
<dbReference type="OrthoDB" id="2061882at2"/>
<protein>
    <submittedName>
        <fullName evidence="2">Uncharacterized protein</fullName>
    </submittedName>
</protein>
<reference evidence="3" key="2">
    <citation type="submission" date="2016-01" db="EMBL/GenBank/DDBJ databases">
        <authorList>
            <person name="Poehlein A."/>
            <person name="Schlien K."/>
            <person name="Gottschalk G."/>
            <person name="Buckel W."/>
            <person name="Daniel R."/>
        </authorList>
    </citation>
    <scope>NUCLEOTIDE SEQUENCE [LARGE SCALE GENOMIC DNA]</scope>
    <source>
        <strain evidence="3">X2</strain>
    </source>
</reference>
<reference evidence="4" key="4">
    <citation type="submission" date="2016-11" db="EMBL/GenBank/DDBJ databases">
        <authorList>
            <person name="Jaros S."/>
            <person name="Januszkiewicz K."/>
            <person name="Wedrychowicz H."/>
        </authorList>
    </citation>
    <scope>NUCLEOTIDE SEQUENCE [LARGE SCALE GENOMIC DNA]</scope>
    <source>
        <strain evidence="4">DSM 1682</strain>
    </source>
</reference>
<accession>A0A0X8V9C1</accession>
<name>A0A0X8V9C1_ANAPI</name>
<organism evidence="2 4">
    <name type="scientific">Anaerotignum propionicum DSM 1682</name>
    <dbReference type="NCBI Taxonomy" id="991789"/>
    <lineage>
        <taxon>Bacteria</taxon>
        <taxon>Bacillati</taxon>
        <taxon>Bacillota</taxon>
        <taxon>Clostridia</taxon>
        <taxon>Lachnospirales</taxon>
        <taxon>Anaerotignaceae</taxon>
        <taxon>Anaerotignum</taxon>
    </lineage>
</organism>
<reference evidence="1 3" key="1">
    <citation type="journal article" date="2016" name="Genome Announc.">
        <title>Complete Genome Sequence of the Amino Acid-Fermenting Clostridium propionicum X2 (DSM 1682).</title>
        <authorList>
            <person name="Poehlein A."/>
            <person name="Schlien K."/>
            <person name="Chowdhury N.P."/>
            <person name="Gottschalk G."/>
            <person name="Buckel W."/>
            <person name="Daniel R."/>
        </authorList>
    </citation>
    <scope>NUCLEOTIDE SEQUENCE [LARGE SCALE GENOMIC DNA]</scope>
    <source>
        <strain evidence="1 3">X2</strain>
    </source>
</reference>
<evidence type="ECO:0000313" key="4">
    <source>
        <dbReference type="Proteomes" id="UP000184204"/>
    </source>
</evidence>
<keyword evidence="3" id="KW-1185">Reference proteome</keyword>
<dbReference type="EMBL" id="CP014223">
    <property type="protein sequence ID" value="AMJ39799.1"/>
    <property type="molecule type" value="Genomic_DNA"/>
</dbReference>